<sequence>MYNGYASGFDSIQYATSKIGNIKRFTENSGMGSDDIYSQISSKLCSALSSLQGSFSSISDRISSYLPLAADCHDDVHSQFGADSRSSLSSYIRQAKTSITSALNRPMFTDTEVIPNNLDYYQRPRSRTSEIIRNCRSDTFKQYARDRQEAADRGYPLSASLVYMNRRRRKNDTEVLSNGLSMYHQLHERLRAYRNSLRQCVTSREEVPSVTSAVKTSNVGDSPSDLADIQLPQTSPKNTTECKMPLQSPKRKEPKAILGDDILEISKYLKHADSETKAAAEEKEMSALLQATVHALEMHFEHLVEYKKLEMHVESLKVPLKFSNSPTTYILKIEAISHGNKPETF</sequence>
<feature type="compositionally biased region" description="Polar residues" evidence="1">
    <location>
        <begin position="231"/>
        <end position="241"/>
    </location>
</feature>
<feature type="region of interest" description="Disordered" evidence="1">
    <location>
        <begin position="212"/>
        <end position="251"/>
    </location>
</feature>
<feature type="compositionally biased region" description="Polar residues" evidence="1">
    <location>
        <begin position="212"/>
        <end position="221"/>
    </location>
</feature>
<reference evidence="2" key="2">
    <citation type="submission" date="2020-11" db="EMBL/GenBank/DDBJ databases">
        <authorList>
            <person name="McCartney M.A."/>
            <person name="Auch B."/>
            <person name="Kono T."/>
            <person name="Mallez S."/>
            <person name="Becker A."/>
            <person name="Gohl D.M."/>
            <person name="Silverstein K.A.T."/>
            <person name="Koren S."/>
            <person name="Bechman K.B."/>
            <person name="Herman A."/>
            <person name="Abrahante J.E."/>
            <person name="Garbe J."/>
        </authorList>
    </citation>
    <scope>NUCLEOTIDE SEQUENCE</scope>
    <source>
        <strain evidence="2">Duluth1</strain>
        <tissue evidence="2">Whole animal</tissue>
    </source>
</reference>
<dbReference type="EMBL" id="JAIWYP010000001">
    <property type="protein sequence ID" value="KAH3886015.1"/>
    <property type="molecule type" value="Genomic_DNA"/>
</dbReference>
<keyword evidence="3" id="KW-1185">Reference proteome</keyword>
<proteinExistence type="predicted"/>
<reference evidence="2" key="1">
    <citation type="journal article" date="2019" name="bioRxiv">
        <title>The Genome of the Zebra Mussel, Dreissena polymorpha: A Resource for Invasive Species Research.</title>
        <authorList>
            <person name="McCartney M.A."/>
            <person name="Auch B."/>
            <person name="Kono T."/>
            <person name="Mallez S."/>
            <person name="Zhang Y."/>
            <person name="Obille A."/>
            <person name="Becker A."/>
            <person name="Abrahante J.E."/>
            <person name="Garbe J."/>
            <person name="Badalamenti J.P."/>
            <person name="Herman A."/>
            <person name="Mangelson H."/>
            <person name="Liachko I."/>
            <person name="Sullivan S."/>
            <person name="Sone E.D."/>
            <person name="Koren S."/>
            <person name="Silverstein K.A.T."/>
            <person name="Beckman K.B."/>
            <person name="Gohl D.M."/>
        </authorList>
    </citation>
    <scope>NUCLEOTIDE SEQUENCE</scope>
    <source>
        <strain evidence="2">Duluth1</strain>
        <tissue evidence="2">Whole animal</tissue>
    </source>
</reference>
<gene>
    <name evidence="2" type="ORF">DPMN_010016</name>
</gene>
<organism evidence="2 3">
    <name type="scientific">Dreissena polymorpha</name>
    <name type="common">Zebra mussel</name>
    <name type="synonym">Mytilus polymorpha</name>
    <dbReference type="NCBI Taxonomy" id="45954"/>
    <lineage>
        <taxon>Eukaryota</taxon>
        <taxon>Metazoa</taxon>
        <taxon>Spiralia</taxon>
        <taxon>Lophotrochozoa</taxon>
        <taxon>Mollusca</taxon>
        <taxon>Bivalvia</taxon>
        <taxon>Autobranchia</taxon>
        <taxon>Heteroconchia</taxon>
        <taxon>Euheterodonta</taxon>
        <taxon>Imparidentia</taxon>
        <taxon>Neoheterodontei</taxon>
        <taxon>Myida</taxon>
        <taxon>Dreissenoidea</taxon>
        <taxon>Dreissenidae</taxon>
        <taxon>Dreissena</taxon>
    </lineage>
</organism>
<accession>A0A9D4N1D3</accession>
<evidence type="ECO:0000256" key="1">
    <source>
        <dbReference type="SAM" id="MobiDB-lite"/>
    </source>
</evidence>
<evidence type="ECO:0000313" key="3">
    <source>
        <dbReference type="Proteomes" id="UP000828390"/>
    </source>
</evidence>
<evidence type="ECO:0000313" key="2">
    <source>
        <dbReference type="EMBL" id="KAH3886015.1"/>
    </source>
</evidence>
<protein>
    <submittedName>
        <fullName evidence="2">Uncharacterized protein</fullName>
    </submittedName>
</protein>
<comment type="caution">
    <text evidence="2">The sequence shown here is derived from an EMBL/GenBank/DDBJ whole genome shotgun (WGS) entry which is preliminary data.</text>
</comment>
<dbReference type="Proteomes" id="UP000828390">
    <property type="component" value="Unassembled WGS sequence"/>
</dbReference>
<name>A0A9D4N1D3_DREPO</name>
<dbReference type="AlphaFoldDB" id="A0A9D4N1D3"/>